<evidence type="ECO:0000313" key="1">
    <source>
        <dbReference type="EMBL" id="KAI3683796.1"/>
    </source>
</evidence>
<reference evidence="1 2" key="2">
    <citation type="journal article" date="2022" name="Mol. Ecol. Resour.">
        <title>The genomes of chicory, endive, great burdock and yacon provide insights into Asteraceae paleo-polyploidization history and plant inulin production.</title>
        <authorList>
            <person name="Fan W."/>
            <person name="Wang S."/>
            <person name="Wang H."/>
            <person name="Wang A."/>
            <person name="Jiang F."/>
            <person name="Liu H."/>
            <person name="Zhao H."/>
            <person name="Xu D."/>
            <person name="Zhang Y."/>
        </authorList>
    </citation>
    <scope>NUCLEOTIDE SEQUENCE [LARGE SCALE GENOMIC DNA]</scope>
    <source>
        <strain evidence="2">cv. Yunnan</strain>
        <tissue evidence="1">Leaves</tissue>
    </source>
</reference>
<dbReference type="Proteomes" id="UP001056120">
    <property type="component" value="Linkage Group LG28"/>
</dbReference>
<organism evidence="1 2">
    <name type="scientific">Smallanthus sonchifolius</name>
    <dbReference type="NCBI Taxonomy" id="185202"/>
    <lineage>
        <taxon>Eukaryota</taxon>
        <taxon>Viridiplantae</taxon>
        <taxon>Streptophyta</taxon>
        <taxon>Embryophyta</taxon>
        <taxon>Tracheophyta</taxon>
        <taxon>Spermatophyta</taxon>
        <taxon>Magnoliopsida</taxon>
        <taxon>eudicotyledons</taxon>
        <taxon>Gunneridae</taxon>
        <taxon>Pentapetalae</taxon>
        <taxon>asterids</taxon>
        <taxon>campanulids</taxon>
        <taxon>Asterales</taxon>
        <taxon>Asteraceae</taxon>
        <taxon>Asteroideae</taxon>
        <taxon>Heliantheae alliance</taxon>
        <taxon>Millerieae</taxon>
        <taxon>Smallanthus</taxon>
    </lineage>
</organism>
<keyword evidence="2" id="KW-1185">Reference proteome</keyword>
<sequence length="85" mass="9214">MNIIASRSNNSSKEQTKIDLHYITVDSCTFHTTSIGLPSPSFQAVVVVVAVLSPRSCTGMLLLVFIYVILCGGGVVEVEVEVELW</sequence>
<accession>A0ACB8YFH9</accession>
<dbReference type="EMBL" id="CM042045">
    <property type="protein sequence ID" value="KAI3683796.1"/>
    <property type="molecule type" value="Genomic_DNA"/>
</dbReference>
<comment type="caution">
    <text evidence="1">The sequence shown here is derived from an EMBL/GenBank/DDBJ whole genome shotgun (WGS) entry which is preliminary data.</text>
</comment>
<name>A0ACB8YFH9_9ASTR</name>
<evidence type="ECO:0000313" key="2">
    <source>
        <dbReference type="Proteomes" id="UP001056120"/>
    </source>
</evidence>
<reference evidence="2" key="1">
    <citation type="journal article" date="2022" name="Mol. Ecol. Resour.">
        <title>The genomes of chicory, endive, great burdock and yacon provide insights into Asteraceae palaeo-polyploidization history and plant inulin production.</title>
        <authorList>
            <person name="Fan W."/>
            <person name="Wang S."/>
            <person name="Wang H."/>
            <person name="Wang A."/>
            <person name="Jiang F."/>
            <person name="Liu H."/>
            <person name="Zhao H."/>
            <person name="Xu D."/>
            <person name="Zhang Y."/>
        </authorList>
    </citation>
    <scope>NUCLEOTIDE SEQUENCE [LARGE SCALE GENOMIC DNA]</scope>
    <source>
        <strain evidence="2">cv. Yunnan</strain>
    </source>
</reference>
<protein>
    <submittedName>
        <fullName evidence="1">Uncharacterized protein</fullName>
    </submittedName>
</protein>
<proteinExistence type="predicted"/>
<gene>
    <name evidence="1" type="ORF">L1987_84311</name>
</gene>